<dbReference type="SUPFAM" id="SSF48350">
    <property type="entry name" value="GTPase activation domain, GAP"/>
    <property type="match status" value="1"/>
</dbReference>
<evidence type="ECO:0000259" key="3">
    <source>
        <dbReference type="Pfam" id="PF20170"/>
    </source>
</evidence>
<comment type="caution">
    <text evidence="4">The sequence shown here is derived from an EMBL/GenBank/DDBJ whole genome shotgun (WGS) entry which is preliminary data.</text>
</comment>
<dbReference type="GO" id="GO:0007162">
    <property type="term" value="P:negative regulation of cell adhesion"/>
    <property type="evidence" value="ECO:0007669"/>
    <property type="project" value="TreeGrafter"/>
</dbReference>
<dbReference type="GO" id="GO:0008360">
    <property type="term" value="P:regulation of cell shape"/>
    <property type="evidence" value="ECO:0007669"/>
    <property type="project" value="TreeGrafter"/>
</dbReference>
<dbReference type="Proteomes" id="UP000288216">
    <property type="component" value="Unassembled WGS sequence"/>
</dbReference>
<dbReference type="GO" id="GO:0005886">
    <property type="term" value="C:plasma membrane"/>
    <property type="evidence" value="ECO:0007669"/>
    <property type="project" value="TreeGrafter"/>
</dbReference>
<proteinExistence type="predicted"/>
<dbReference type="GO" id="GO:0030334">
    <property type="term" value="P:regulation of cell migration"/>
    <property type="evidence" value="ECO:0007669"/>
    <property type="project" value="TreeGrafter"/>
</dbReference>
<dbReference type="InterPro" id="IPR031148">
    <property type="entry name" value="Plexin"/>
</dbReference>
<dbReference type="AlphaFoldDB" id="A0A401Q3T5"/>
<dbReference type="Gene3D" id="3.10.20.90">
    <property type="entry name" value="Phosphatidylinositol 3-kinase Catalytic Subunit, Chain A, domain 1"/>
    <property type="match status" value="1"/>
</dbReference>
<dbReference type="PANTHER" id="PTHR22625">
    <property type="entry name" value="PLEXIN"/>
    <property type="match status" value="1"/>
</dbReference>
<keyword evidence="1" id="KW-0472">Membrane</keyword>
<evidence type="ECO:0008006" key="6">
    <source>
        <dbReference type="Google" id="ProtNLM"/>
    </source>
</evidence>
<reference evidence="4 5" key="1">
    <citation type="journal article" date="2018" name="Nat. Ecol. Evol.">
        <title>Shark genomes provide insights into elasmobranch evolution and the origin of vertebrates.</title>
        <authorList>
            <person name="Hara Y"/>
            <person name="Yamaguchi K"/>
            <person name="Onimaru K"/>
            <person name="Kadota M"/>
            <person name="Koyanagi M"/>
            <person name="Keeley SD"/>
            <person name="Tatsumi K"/>
            <person name="Tanaka K"/>
            <person name="Motone F"/>
            <person name="Kageyama Y"/>
            <person name="Nozu R"/>
            <person name="Adachi N"/>
            <person name="Nishimura O"/>
            <person name="Nakagawa R"/>
            <person name="Tanegashima C"/>
            <person name="Kiyatake I"/>
            <person name="Matsumoto R"/>
            <person name="Murakumo K"/>
            <person name="Nishida K"/>
            <person name="Terakita A"/>
            <person name="Kuratani S"/>
            <person name="Sato K"/>
            <person name="Hyodo S Kuraku.S."/>
        </authorList>
    </citation>
    <scope>NUCLEOTIDE SEQUENCE [LARGE SCALE GENOMIC DNA]</scope>
</reference>
<dbReference type="GO" id="GO:0017154">
    <property type="term" value="F:semaphorin receptor activity"/>
    <property type="evidence" value="ECO:0007669"/>
    <property type="project" value="InterPro"/>
</dbReference>
<dbReference type="InterPro" id="IPR008936">
    <property type="entry name" value="Rho_GTPase_activation_prot"/>
</dbReference>
<evidence type="ECO:0000256" key="1">
    <source>
        <dbReference type="SAM" id="Phobius"/>
    </source>
</evidence>
<sequence>GGRGITISGRNLDVVEQLWTRLTGDPKKAAECSVINSSWVCESPSDQSSGTPGTRIMLFQVSGSKEQNFSMTYQENPVFYNFTATTTDDKQLLITIMKKEDKLQLNESEIQISVLRDKGNQLECNVIEAIEDKIKCVLNTSDTSISKIQVKVGKYEIILINQPPHKLFLLVLILIPTMLLIFIVFYFVGTRRKAKQYSQRLNMQMELLESQFRNQIREGFVELQTEGSDIHLIDDYGTIPFLDYKHFAARTFFPEQGNGEYVPSFVSDPVVNVSPAAEENSLKEGCNALCNFLSNEQFLVTLIHHLEQQKDFTIKDRCKFASFLTIAFHSKLVYLTSVLDHLLKDLMDGSIAQPKLLLRRTETVVEKLLTNWVSLCMYDFLRESVGEPLFKLVSAIKQQFNLGPVDAISGKALHTLNEDWLLWEVTDFQILKLDVSFQLNTEADYDSDLDSTPTLGVDVLDCDTIGQAKEKIFDTFFSRYGYSQRFQMADIDLEFVQNGENQILQDIDQSSQVLENGIKTLNTIKHYRIPAAGSLVAIRRVNRPRTDSGTANKLCHLVSPHSEFAETRMPDQGKKKFKVKEMYLTKLLSTKVALHCFVEDLFRGIWSMPNNKAPLAIRHIFDILHAQANNKKITDPDVLHIWKTNSLPLRFWINIIKNPQFVFDMEKTPHLDGCLSVIAQTFMDSFSLASHQLGKVIILELTNQSVGGTISVLLPPHYSPVRYTLFPLHPPAHYIPTSLNPCPLYSRPIPPLSVPPPPRYIPDRYALCELYP</sequence>
<dbReference type="OrthoDB" id="384877at2759"/>
<dbReference type="Pfam" id="PF20170">
    <property type="entry name" value="Plexin_RBD"/>
    <property type="match status" value="1"/>
</dbReference>
<evidence type="ECO:0000313" key="5">
    <source>
        <dbReference type="Proteomes" id="UP000288216"/>
    </source>
</evidence>
<dbReference type="Pfam" id="PF08337">
    <property type="entry name" value="Plexin_cytopl"/>
    <property type="match status" value="1"/>
</dbReference>
<dbReference type="PANTHER" id="PTHR22625:SF4">
    <property type="entry name" value="PLEXIN-C1"/>
    <property type="match status" value="1"/>
</dbReference>
<feature type="domain" description="Plexin cytoplasmic RasGAP" evidence="2">
    <location>
        <begin position="239"/>
        <end position="695"/>
    </location>
</feature>
<evidence type="ECO:0000259" key="2">
    <source>
        <dbReference type="Pfam" id="PF08337"/>
    </source>
</evidence>
<dbReference type="GO" id="GO:0050772">
    <property type="term" value="P:positive regulation of axonogenesis"/>
    <property type="evidence" value="ECO:0007669"/>
    <property type="project" value="TreeGrafter"/>
</dbReference>
<protein>
    <recommendedName>
        <fullName evidence="6">Plexin cytoplasmic RasGAP domain-containing protein</fullName>
    </recommendedName>
</protein>
<dbReference type="InterPro" id="IPR013548">
    <property type="entry name" value="Plexin_cytoplasmic_RasGAP_dom"/>
</dbReference>
<feature type="domain" description="Plexin cytoplasmic RhoGTPase-binding" evidence="3">
    <location>
        <begin position="416"/>
        <end position="532"/>
    </location>
</feature>
<keyword evidence="5" id="KW-1185">Reference proteome</keyword>
<gene>
    <name evidence="4" type="ORF">scyTo_0018003</name>
</gene>
<dbReference type="GO" id="GO:0002116">
    <property type="term" value="C:semaphorin receptor complex"/>
    <property type="evidence" value="ECO:0007669"/>
    <property type="project" value="TreeGrafter"/>
</dbReference>
<keyword evidence="1" id="KW-1133">Transmembrane helix</keyword>
<evidence type="ECO:0000313" key="4">
    <source>
        <dbReference type="EMBL" id="GCB80052.1"/>
    </source>
</evidence>
<feature type="non-terminal residue" evidence="4">
    <location>
        <position position="1"/>
    </location>
</feature>
<dbReference type="EMBL" id="BFAA01012165">
    <property type="protein sequence ID" value="GCB80052.1"/>
    <property type="molecule type" value="Genomic_DNA"/>
</dbReference>
<dbReference type="Gene3D" id="1.10.506.10">
    <property type="entry name" value="GTPase Activation - p120gap, domain 1"/>
    <property type="match status" value="2"/>
</dbReference>
<accession>A0A401Q3T5</accession>
<dbReference type="InterPro" id="IPR046800">
    <property type="entry name" value="Plexin_RBD"/>
</dbReference>
<dbReference type="OMA" id="ANHTLAC"/>
<name>A0A401Q3T5_SCYTO</name>
<keyword evidence="1" id="KW-0812">Transmembrane</keyword>
<dbReference type="CDD" id="cd00603">
    <property type="entry name" value="IPT_PCSR"/>
    <property type="match status" value="1"/>
</dbReference>
<dbReference type="STRING" id="75743.A0A401Q3T5"/>
<feature type="transmembrane region" description="Helical" evidence="1">
    <location>
        <begin position="167"/>
        <end position="188"/>
    </location>
</feature>
<organism evidence="4 5">
    <name type="scientific">Scyliorhinus torazame</name>
    <name type="common">Cloudy catshark</name>
    <name type="synonym">Catulus torazame</name>
    <dbReference type="NCBI Taxonomy" id="75743"/>
    <lineage>
        <taxon>Eukaryota</taxon>
        <taxon>Metazoa</taxon>
        <taxon>Chordata</taxon>
        <taxon>Craniata</taxon>
        <taxon>Vertebrata</taxon>
        <taxon>Chondrichthyes</taxon>
        <taxon>Elasmobranchii</taxon>
        <taxon>Galeomorphii</taxon>
        <taxon>Galeoidea</taxon>
        <taxon>Carcharhiniformes</taxon>
        <taxon>Scyliorhinidae</taxon>
        <taxon>Scyliorhinus</taxon>
    </lineage>
</organism>